<gene>
    <name evidence="2" type="ORF">GC098_21695</name>
</gene>
<sequence>MSVSKKIQSSTSSIGARSLEKTLVRITMPTYDKILDHINHFRTQARNYRNEQSFDIKPEFVNTITILGDRGTGKTSVLHTLHREIQNMHINDIVTAMIVPEKMSSVSDTLGWILNSLKLVVDNINERYSEFLFHKREREWAHHQRVNRYDTTDSLANCIKKEELNPLLLAYKTAEKQYHIRKEYYRDAIVQRDEGILGFVADNQKMINADLELIDSFHCFLDAIIKAKMDLDNPPEDPLIFIFLDDVDLCAERTGEVLETVLNFLTHSHLVSVVTGDYKVFSEAITLHLLQKENISNPQFFQTKLTGAHLEDPSHDNTVLGIRQERSEELLKKALPPSYRHRMALLNDNEKWSFTGYELDGTVMRELFADIGFKGKRFGDVWGEPEPEYAKFLDLTPRGCINVYQFLQQRRHGDWDGDDVKQLLWLLVNSSRGLRKFSSLIEKAFRIYASHLDRSLNAKDSYIDYDLIFVHKESQSEVYCEKTKNQPNIGAELEAQLFDEFYTIMLLGDFFEKLFQLRDASYNLVKNRMVNYLNRINKNYKLFPDIQDTSRLHDFFLQLTQRIGLKDVGGLFANGKINESEIEYIHLLPVLTDNVKIEGNLSNTLRKIYTEDVDWVRQQIEILFKNWVNLQEMQHQLVNKLKEKIGEHSLGPLNWRDLEQEIYEQLNIKGFRDKFYSFADQRSLFLVNSFEKIQFNIKSSNLVEKGRIRGKMISPIVQQISLIDDRLDLDISFIDKLIQRDQLINEKIADSNEIPNVEGKLEVIRQELKNADPESIIRRKRVLERITVQQEYIKSRQEEWDNLTSSFLNSESMINSVIRKPNEYTVTFDPWPILGKFLPPRDVEAHKRAEDVQEIHYVYKGLMKLDSATQQFLHNYFNALEEVKLLNQIKPLDVEARQKELDQLEQKQNEIRKKLEQSDLELKRLRKAIQEDLEQDMTELIESDEILELIRSTINDNRNAYTKILRESIDEMKHNMVSIIVNSYKNILDFHYNIIFEKEEPPFSEEKIKEIQDIYEGVLEEQLEYLATGEQMVILDERLIRNLQTLRRIGGSFNKRLADSISFIHHNLKEIPYEEYVDRLNQIKFSVQDRQLSDSSAQQRIDILVSSLSIFQTRRVPNSTRIQLYHQAAIHIIQSIASSYIMYTLLTILQTMDDRSAEAAMHAYREQLYLYYQENKFYRDGFTRYIGKHIKEAMREN</sequence>
<keyword evidence="1" id="KW-0175">Coiled coil</keyword>
<proteinExistence type="predicted"/>
<evidence type="ECO:0000313" key="3">
    <source>
        <dbReference type="Proteomes" id="UP000616779"/>
    </source>
</evidence>
<protein>
    <recommendedName>
        <fullName evidence="4">AAA+ ATPase domain-containing protein</fullName>
    </recommendedName>
</protein>
<dbReference type="Proteomes" id="UP000616779">
    <property type="component" value="Unassembled WGS sequence"/>
</dbReference>
<name>A0ABX1XZH7_9BACL</name>
<keyword evidence="3" id="KW-1185">Reference proteome</keyword>
<comment type="caution">
    <text evidence="2">The sequence shown here is derived from an EMBL/GenBank/DDBJ whole genome shotgun (WGS) entry which is preliminary data.</text>
</comment>
<evidence type="ECO:0000256" key="1">
    <source>
        <dbReference type="SAM" id="Coils"/>
    </source>
</evidence>
<dbReference type="RefSeq" id="WP_171645379.1">
    <property type="nucleotide sequence ID" value="NZ_WHOA01000147.1"/>
</dbReference>
<evidence type="ECO:0000313" key="2">
    <source>
        <dbReference type="EMBL" id="NOU73980.1"/>
    </source>
</evidence>
<evidence type="ECO:0008006" key="4">
    <source>
        <dbReference type="Google" id="ProtNLM"/>
    </source>
</evidence>
<feature type="coiled-coil region" evidence="1">
    <location>
        <begin position="894"/>
        <end position="935"/>
    </location>
</feature>
<accession>A0ABX1XZH7</accession>
<dbReference type="EMBL" id="WHOA01000147">
    <property type="protein sequence ID" value="NOU73980.1"/>
    <property type="molecule type" value="Genomic_DNA"/>
</dbReference>
<dbReference type="InterPro" id="IPR027417">
    <property type="entry name" value="P-loop_NTPase"/>
</dbReference>
<organism evidence="2 3">
    <name type="scientific">Paenibacillus phytorum</name>
    <dbReference type="NCBI Taxonomy" id="2654977"/>
    <lineage>
        <taxon>Bacteria</taxon>
        <taxon>Bacillati</taxon>
        <taxon>Bacillota</taxon>
        <taxon>Bacilli</taxon>
        <taxon>Bacillales</taxon>
        <taxon>Paenibacillaceae</taxon>
        <taxon>Paenibacillus</taxon>
    </lineage>
</organism>
<dbReference type="Gene3D" id="3.40.50.300">
    <property type="entry name" value="P-loop containing nucleotide triphosphate hydrolases"/>
    <property type="match status" value="1"/>
</dbReference>
<reference evidence="2 3" key="1">
    <citation type="submission" date="2019-10" db="EMBL/GenBank/DDBJ databases">
        <title>Description of Paenibacillus terrestris sp. nov.</title>
        <authorList>
            <person name="Carlier A."/>
            <person name="Qi S."/>
        </authorList>
    </citation>
    <scope>NUCLEOTIDE SEQUENCE [LARGE SCALE GENOMIC DNA]</scope>
    <source>
        <strain evidence="2 3">LMG 31458</strain>
    </source>
</reference>
<dbReference type="SUPFAM" id="SSF52540">
    <property type="entry name" value="P-loop containing nucleoside triphosphate hydrolases"/>
    <property type="match status" value="1"/>
</dbReference>